<dbReference type="PROSITE" id="PS51462">
    <property type="entry name" value="NUDIX"/>
    <property type="match status" value="1"/>
</dbReference>
<proteinExistence type="predicted"/>
<dbReference type="PANTHER" id="PTHR43736:SF4">
    <property type="entry name" value="SLR1690 PROTEIN"/>
    <property type="match status" value="1"/>
</dbReference>
<gene>
    <name evidence="2" type="ORF">ACFOSV_09820</name>
</gene>
<dbReference type="Pfam" id="PF21906">
    <property type="entry name" value="WHD_NrtR"/>
    <property type="match status" value="1"/>
</dbReference>
<evidence type="ECO:0000313" key="3">
    <source>
        <dbReference type="Proteomes" id="UP001595805"/>
    </source>
</evidence>
<protein>
    <submittedName>
        <fullName evidence="2">NUDIX hydrolase</fullName>
    </submittedName>
</protein>
<dbReference type="RefSeq" id="WP_377905832.1">
    <property type="nucleotide sequence ID" value="NZ_JBHRZS010000007.1"/>
</dbReference>
<dbReference type="InterPro" id="IPR036388">
    <property type="entry name" value="WH-like_DNA-bd_sf"/>
</dbReference>
<dbReference type="EMBL" id="JBHRZS010000007">
    <property type="protein sequence ID" value="MFC3880474.1"/>
    <property type="molecule type" value="Genomic_DNA"/>
</dbReference>
<reference evidence="3" key="1">
    <citation type="journal article" date="2019" name="Int. J. Syst. Evol. Microbiol.">
        <title>The Global Catalogue of Microorganisms (GCM) 10K type strain sequencing project: providing services to taxonomists for standard genome sequencing and annotation.</title>
        <authorList>
            <consortium name="The Broad Institute Genomics Platform"/>
            <consortium name="The Broad Institute Genome Sequencing Center for Infectious Disease"/>
            <person name="Wu L."/>
            <person name="Ma J."/>
        </authorList>
    </citation>
    <scope>NUCLEOTIDE SEQUENCE [LARGE SCALE GENOMIC DNA]</scope>
    <source>
        <strain evidence="3">CCUG 60523</strain>
    </source>
</reference>
<dbReference type="Gene3D" id="1.10.10.10">
    <property type="entry name" value="Winged helix-like DNA-binding domain superfamily/Winged helix DNA-binding domain"/>
    <property type="match status" value="1"/>
</dbReference>
<dbReference type="Proteomes" id="UP001595805">
    <property type="component" value="Unassembled WGS sequence"/>
</dbReference>
<sequence length="258" mass="29703">MSKFLRELVEKCVPGVSLDCVVLGYQNNVLKVLLLKYKEHNAWALPGGFLPQGQEMEEVIGLVLKERTGLDGVYLEQFKTYSSINRGWNCNEISQEGFNKLRSTWSTADRTVLDQWFNQRFISTAYFALINCNKAEPTPDAVSEECAWVPVNELPNLVLDHKKMISEALSQLKRQINFLPIGKELLDQKFTMLDLQRLYESILDQKLDRGNFQRKMMKLGILTRHEKLMTGAQNKAPYLYSIDLKVYDQLIKTGISFV</sequence>
<evidence type="ECO:0000313" key="2">
    <source>
        <dbReference type="EMBL" id="MFC3880474.1"/>
    </source>
</evidence>
<dbReference type="SUPFAM" id="SSF55811">
    <property type="entry name" value="Nudix"/>
    <property type="match status" value="1"/>
</dbReference>
<feature type="domain" description="Nudix hydrolase" evidence="1">
    <location>
        <begin position="15"/>
        <end position="171"/>
    </location>
</feature>
<dbReference type="InterPro" id="IPR036390">
    <property type="entry name" value="WH_DNA-bd_sf"/>
</dbReference>
<dbReference type="InterPro" id="IPR000086">
    <property type="entry name" value="NUDIX_hydrolase_dom"/>
</dbReference>
<dbReference type="Gene3D" id="3.90.79.10">
    <property type="entry name" value="Nucleoside Triphosphate Pyrophosphohydrolase"/>
    <property type="match status" value="1"/>
</dbReference>
<accession>A0ABV8ARY6</accession>
<dbReference type="GO" id="GO:0016787">
    <property type="term" value="F:hydrolase activity"/>
    <property type="evidence" value="ECO:0007669"/>
    <property type="project" value="UniProtKB-KW"/>
</dbReference>
<dbReference type="PANTHER" id="PTHR43736">
    <property type="entry name" value="ADP-RIBOSE PYROPHOSPHATASE"/>
    <property type="match status" value="1"/>
</dbReference>
<organism evidence="2 3">
    <name type="scientific">Algoriphagus namhaensis</name>
    <dbReference type="NCBI Taxonomy" id="915353"/>
    <lineage>
        <taxon>Bacteria</taxon>
        <taxon>Pseudomonadati</taxon>
        <taxon>Bacteroidota</taxon>
        <taxon>Cytophagia</taxon>
        <taxon>Cytophagales</taxon>
        <taxon>Cyclobacteriaceae</taxon>
        <taxon>Algoriphagus</taxon>
    </lineage>
</organism>
<evidence type="ECO:0000259" key="1">
    <source>
        <dbReference type="PROSITE" id="PS51462"/>
    </source>
</evidence>
<dbReference type="InterPro" id="IPR015797">
    <property type="entry name" value="NUDIX_hydrolase-like_dom_sf"/>
</dbReference>
<keyword evidence="2" id="KW-0378">Hydrolase</keyword>
<dbReference type="CDD" id="cd18873">
    <property type="entry name" value="NUDIX_NadM_like"/>
    <property type="match status" value="1"/>
</dbReference>
<dbReference type="InterPro" id="IPR054105">
    <property type="entry name" value="WHD_NrtR"/>
</dbReference>
<dbReference type="SUPFAM" id="SSF46785">
    <property type="entry name" value="Winged helix' DNA-binding domain"/>
    <property type="match status" value="1"/>
</dbReference>
<name>A0ABV8ARY6_9BACT</name>
<keyword evidence="3" id="KW-1185">Reference proteome</keyword>
<comment type="caution">
    <text evidence="2">The sequence shown here is derived from an EMBL/GenBank/DDBJ whole genome shotgun (WGS) entry which is preliminary data.</text>
</comment>